<sequence length="159" mass="18407">MKYIILFLSLIITQASFAQDYPESLPDFKIFTLEGNTFNQNDIEKNTYTYFVYFNPTCGHCKTAFKSLNFKSEQIKKAKVKLYPVSANTVEETNKFFEQYAPNIQSLTNTKILIDDDYKFADAFFVGPFPTSFLYDKDNKLVKVFEGGEDVVLFLNELN</sequence>
<reference evidence="3" key="1">
    <citation type="submission" date="2006-03" db="EMBL/GenBank/DDBJ databases">
        <authorList>
            <person name="Bowman J."/>
            <person name="Ferriera S."/>
            <person name="Johnson J."/>
            <person name="Kravitz S."/>
            <person name="Halpern A."/>
            <person name="Remington K."/>
            <person name="Beeson K."/>
            <person name="Tran B."/>
            <person name="Rogers Y.-H."/>
            <person name="Friedman R."/>
            <person name="Venter J.C."/>
        </authorList>
    </citation>
    <scope>NUCLEOTIDE SEQUENCE [LARGE SCALE GENOMIC DNA]</scope>
    <source>
        <strain evidence="3">ATCC 700755</strain>
    </source>
</reference>
<evidence type="ECO:0000313" key="4">
    <source>
        <dbReference type="Proteomes" id="UP000008514"/>
    </source>
</evidence>
<gene>
    <name evidence="3" type="ordered locus">P700755_002098</name>
</gene>
<dbReference type="GO" id="GO:0016209">
    <property type="term" value="F:antioxidant activity"/>
    <property type="evidence" value="ECO:0007669"/>
    <property type="project" value="InterPro"/>
</dbReference>
<dbReference type="Proteomes" id="UP000008514">
    <property type="component" value="Chromosome"/>
</dbReference>
<dbReference type="HOGENOM" id="CLU_131488_0_0_10"/>
<dbReference type="OrthoDB" id="662072at2"/>
<accession>K4IIH8</accession>
<feature type="signal peptide" evidence="1">
    <location>
        <begin position="1"/>
        <end position="18"/>
    </location>
</feature>
<dbReference type="Pfam" id="PF00578">
    <property type="entry name" value="AhpC-TSA"/>
    <property type="match status" value="1"/>
</dbReference>
<evidence type="ECO:0000256" key="1">
    <source>
        <dbReference type="SAM" id="SignalP"/>
    </source>
</evidence>
<dbReference type="eggNOG" id="COG0526">
    <property type="taxonomic scope" value="Bacteria"/>
</dbReference>
<dbReference type="EMBL" id="CP003879">
    <property type="protein sequence ID" value="AFU68891.1"/>
    <property type="molecule type" value="Genomic_DNA"/>
</dbReference>
<dbReference type="KEGG" id="ptq:P700755_002098"/>
<feature type="domain" description="Thioredoxin" evidence="2">
    <location>
        <begin position="19"/>
        <end position="159"/>
    </location>
</feature>
<reference evidence="3" key="2">
    <citation type="submission" date="2012-09" db="EMBL/GenBank/DDBJ databases">
        <title>The complete sequence of Psychroflexus torquis an extreme psychrophile from sea-ice that is stimulated by light.</title>
        <authorList>
            <person name="Feng S."/>
            <person name="Powell S.M."/>
            <person name="Bowman J.P."/>
        </authorList>
    </citation>
    <scope>NUCLEOTIDE SEQUENCE [LARGE SCALE GENOMIC DNA]</scope>
    <source>
        <strain evidence="3">ATCC 700755</strain>
    </source>
</reference>
<dbReference type="InterPro" id="IPR036249">
    <property type="entry name" value="Thioredoxin-like_sf"/>
</dbReference>
<dbReference type="PROSITE" id="PS51352">
    <property type="entry name" value="THIOREDOXIN_2"/>
    <property type="match status" value="1"/>
</dbReference>
<proteinExistence type="predicted"/>
<dbReference type="InterPro" id="IPR000866">
    <property type="entry name" value="AhpC/TSA"/>
</dbReference>
<dbReference type="RefSeq" id="WP_015024472.1">
    <property type="nucleotide sequence ID" value="NC_018721.1"/>
</dbReference>
<dbReference type="AlphaFoldDB" id="K4IIH8"/>
<dbReference type="GO" id="GO:0016491">
    <property type="term" value="F:oxidoreductase activity"/>
    <property type="evidence" value="ECO:0007669"/>
    <property type="project" value="InterPro"/>
</dbReference>
<dbReference type="Gene3D" id="3.40.30.10">
    <property type="entry name" value="Glutaredoxin"/>
    <property type="match status" value="1"/>
</dbReference>
<organism evidence="3 4">
    <name type="scientific">Psychroflexus torquis (strain ATCC 700755 / CIP 106069 / ACAM 623)</name>
    <dbReference type="NCBI Taxonomy" id="313595"/>
    <lineage>
        <taxon>Bacteria</taxon>
        <taxon>Pseudomonadati</taxon>
        <taxon>Bacteroidota</taxon>
        <taxon>Flavobacteriia</taxon>
        <taxon>Flavobacteriales</taxon>
        <taxon>Flavobacteriaceae</taxon>
        <taxon>Psychroflexus</taxon>
    </lineage>
</organism>
<dbReference type="InterPro" id="IPR050553">
    <property type="entry name" value="Thioredoxin_ResA/DsbE_sf"/>
</dbReference>
<keyword evidence="4" id="KW-1185">Reference proteome</keyword>
<evidence type="ECO:0000259" key="2">
    <source>
        <dbReference type="PROSITE" id="PS51352"/>
    </source>
</evidence>
<dbReference type="SUPFAM" id="SSF52833">
    <property type="entry name" value="Thioredoxin-like"/>
    <property type="match status" value="1"/>
</dbReference>
<protein>
    <submittedName>
        <fullName evidence="3">Thiol-disulfide oxidoreductase, thioredoxin superfamily</fullName>
    </submittedName>
</protein>
<dbReference type="InterPro" id="IPR013766">
    <property type="entry name" value="Thioredoxin_domain"/>
</dbReference>
<dbReference type="STRING" id="313595.P700755_002098"/>
<keyword evidence="1" id="KW-0732">Signal</keyword>
<evidence type="ECO:0000313" key="3">
    <source>
        <dbReference type="EMBL" id="AFU68891.1"/>
    </source>
</evidence>
<feature type="chain" id="PRO_5003879048" evidence="1">
    <location>
        <begin position="19"/>
        <end position="159"/>
    </location>
</feature>
<dbReference type="PANTHER" id="PTHR42852">
    <property type="entry name" value="THIOL:DISULFIDE INTERCHANGE PROTEIN DSBE"/>
    <property type="match status" value="1"/>
</dbReference>
<name>K4IIH8_PSYTT</name>